<reference evidence="11" key="1">
    <citation type="submission" date="2021-06" db="EMBL/GenBank/DDBJ databases">
        <authorList>
            <consortium name="DOE Joint Genome Institute"/>
            <person name="Mondo S.J."/>
            <person name="Amses K.R."/>
            <person name="Simmons D.R."/>
            <person name="Longcore J.E."/>
            <person name="Seto K."/>
            <person name="Alves G.H."/>
            <person name="Bonds A.E."/>
            <person name="Quandt C.A."/>
            <person name="Davis W.J."/>
            <person name="Chang Y."/>
            <person name="Letcher P.M."/>
            <person name="Powell M.J."/>
            <person name="Kuo A."/>
            <person name="Labutti K."/>
            <person name="Pangilinan J."/>
            <person name="Andreopoulos W."/>
            <person name="Tritt A."/>
            <person name="Riley R."/>
            <person name="Hundley H."/>
            <person name="Johnson J."/>
            <person name="Lipzen A."/>
            <person name="Barry K."/>
            <person name="Berbee M.L."/>
            <person name="Buchler N.E."/>
            <person name="Grigoriev I.V."/>
            <person name="Spatafora J.W."/>
            <person name="Stajich J.E."/>
            <person name="James T.Y."/>
        </authorList>
    </citation>
    <scope>NUCLEOTIDE SEQUENCE</scope>
    <source>
        <strain evidence="11">AG</strain>
    </source>
</reference>
<feature type="compositionally biased region" description="Basic and acidic residues" evidence="8">
    <location>
        <begin position="1"/>
        <end position="25"/>
    </location>
</feature>
<keyword evidence="12" id="KW-1185">Reference proteome</keyword>
<evidence type="ECO:0000256" key="1">
    <source>
        <dbReference type="ARBA" id="ARBA00004141"/>
    </source>
</evidence>
<evidence type="ECO:0000256" key="9">
    <source>
        <dbReference type="SAM" id="Phobius"/>
    </source>
</evidence>
<dbReference type="PROSITE" id="PS50850">
    <property type="entry name" value="MFS"/>
    <property type="match status" value="1"/>
</dbReference>
<organism evidence="11 12">
    <name type="scientific">Umbelopsis ramanniana AG</name>
    <dbReference type="NCBI Taxonomy" id="1314678"/>
    <lineage>
        <taxon>Eukaryota</taxon>
        <taxon>Fungi</taxon>
        <taxon>Fungi incertae sedis</taxon>
        <taxon>Mucoromycota</taxon>
        <taxon>Mucoromycotina</taxon>
        <taxon>Umbelopsidomycetes</taxon>
        <taxon>Umbelopsidales</taxon>
        <taxon>Umbelopsidaceae</taxon>
        <taxon>Umbelopsis</taxon>
    </lineage>
</organism>
<dbReference type="PRINTS" id="PR00171">
    <property type="entry name" value="SUGRTRNSPORT"/>
</dbReference>
<feature type="compositionally biased region" description="Basic and acidic residues" evidence="8">
    <location>
        <begin position="35"/>
        <end position="53"/>
    </location>
</feature>
<dbReference type="SUPFAM" id="SSF103473">
    <property type="entry name" value="MFS general substrate transporter"/>
    <property type="match status" value="1"/>
</dbReference>
<dbReference type="PANTHER" id="PTHR48022">
    <property type="entry name" value="PLASTIDIC GLUCOSE TRANSPORTER 4"/>
    <property type="match status" value="1"/>
</dbReference>
<comment type="similarity">
    <text evidence="2 7">Belongs to the major facilitator superfamily. Sugar transporter (TC 2.A.1.1) family.</text>
</comment>
<dbReference type="Gene3D" id="1.20.1250.20">
    <property type="entry name" value="MFS general substrate transporter like domains"/>
    <property type="match status" value="1"/>
</dbReference>
<keyword evidence="4 9" id="KW-0812">Transmembrane</keyword>
<feature type="transmembrane region" description="Helical" evidence="9">
    <location>
        <begin position="506"/>
        <end position="525"/>
    </location>
</feature>
<keyword evidence="6 9" id="KW-0472">Membrane</keyword>
<feature type="transmembrane region" description="Helical" evidence="9">
    <location>
        <begin position="439"/>
        <end position="463"/>
    </location>
</feature>
<gene>
    <name evidence="11" type="ORF">K450DRAFT_233815</name>
</gene>
<dbReference type="PROSITE" id="PS00216">
    <property type="entry name" value="SUGAR_TRANSPORT_1"/>
    <property type="match status" value="2"/>
</dbReference>
<dbReference type="InterPro" id="IPR005829">
    <property type="entry name" value="Sugar_transporter_CS"/>
</dbReference>
<evidence type="ECO:0000259" key="10">
    <source>
        <dbReference type="PROSITE" id="PS50850"/>
    </source>
</evidence>
<feature type="transmembrane region" description="Helical" evidence="9">
    <location>
        <begin position="114"/>
        <end position="134"/>
    </location>
</feature>
<dbReference type="RefSeq" id="XP_051446245.1">
    <property type="nucleotide sequence ID" value="XM_051587816.1"/>
</dbReference>
<dbReference type="GeneID" id="75913161"/>
<feature type="transmembrane region" description="Helical" evidence="9">
    <location>
        <begin position="483"/>
        <end position="500"/>
    </location>
</feature>
<accession>A0AAD5EC71</accession>
<dbReference type="PANTHER" id="PTHR48022:SF2">
    <property type="entry name" value="PLASTIDIC GLUCOSE TRANSPORTER 4"/>
    <property type="match status" value="1"/>
</dbReference>
<dbReference type="InterPro" id="IPR005828">
    <property type="entry name" value="MFS_sugar_transport-like"/>
</dbReference>
<evidence type="ECO:0000256" key="2">
    <source>
        <dbReference type="ARBA" id="ARBA00010992"/>
    </source>
</evidence>
<feature type="transmembrane region" description="Helical" evidence="9">
    <location>
        <begin position="233"/>
        <end position="254"/>
    </location>
</feature>
<dbReference type="Proteomes" id="UP001206595">
    <property type="component" value="Unassembled WGS sequence"/>
</dbReference>
<evidence type="ECO:0000256" key="7">
    <source>
        <dbReference type="RuleBase" id="RU003346"/>
    </source>
</evidence>
<dbReference type="Pfam" id="PF00083">
    <property type="entry name" value="Sugar_tr"/>
    <property type="match status" value="1"/>
</dbReference>
<feature type="transmembrane region" description="Helical" evidence="9">
    <location>
        <begin position="338"/>
        <end position="360"/>
    </location>
</feature>
<reference evidence="11" key="2">
    <citation type="journal article" date="2022" name="Proc. Natl. Acad. Sci. U.S.A.">
        <title>Diploid-dominant life cycles characterize the early evolution of Fungi.</title>
        <authorList>
            <person name="Amses K.R."/>
            <person name="Simmons D.R."/>
            <person name="Longcore J.E."/>
            <person name="Mondo S.J."/>
            <person name="Seto K."/>
            <person name="Jeronimo G.H."/>
            <person name="Bonds A.E."/>
            <person name="Quandt C.A."/>
            <person name="Davis W.J."/>
            <person name="Chang Y."/>
            <person name="Federici B.A."/>
            <person name="Kuo A."/>
            <person name="LaButti K."/>
            <person name="Pangilinan J."/>
            <person name="Andreopoulos W."/>
            <person name="Tritt A."/>
            <person name="Riley R."/>
            <person name="Hundley H."/>
            <person name="Johnson J."/>
            <person name="Lipzen A."/>
            <person name="Barry K."/>
            <person name="Lang B.F."/>
            <person name="Cuomo C.A."/>
            <person name="Buchler N.E."/>
            <person name="Grigoriev I.V."/>
            <person name="Spatafora J.W."/>
            <person name="Stajich J.E."/>
            <person name="James T.Y."/>
        </authorList>
    </citation>
    <scope>NUCLEOTIDE SEQUENCE</scope>
    <source>
        <strain evidence="11">AG</strain>
    </source>
</reference>
<evidence type="ECO:0000256" key="5">
    <source>
        <dbReference type="ARBA" id="ARBA00022989"/>
    </source>
</evidence>
<comment type="caution">
    <text evidence="11">The sequence shown here is derived from an EMBL/GenBank/DDBJ whole genome shotgun (WGS) entry which is preliminary data.</text>
</comment>
<feature type="transmembrane region" description="Helical" evidence="9">
    <location>
        <begin position="65"/>
        <end position="87"/>
    </location>
</feature>
<dbReference type="InterPro" id="IPR050360">
    <property type="entry name" value="MFS_Sugar_Transporters"/>
</dbReference>
<evidence type="ECO:0000256" key="8">
    <source>
        <dbReference type="SAM" id="MobiDB-lite"/>
    </source>
</evidence>
<evidence type="ECO:0000256" key="4">
    <source>
        <dbReference type="ARBA" id="ARBA00022692"/>
    </source>
</evidence>
<dbReference type="InterPro" id="IPR020846">
    <property type="entry name" value="MFS_dom"/>
</dbReference>
<feature type="transmembrane region" description="Helical" evidence="9">
    <location>
        <begin position="372"/>
        <end position="397"/>
    </location>
</feature>
<dbReference type="PROSITE" id="PS00217">
    <property type="entry name" value="SUGAR_TRANSPORT_2"/>
    <property type="match status" value="1"/>
</dbReference>
<comment type="subcellular location">
    <subcellularLocation>
        <location evidence="1">Membrane</location>
        <topology evidence="1">Multi-pass membrane protein</topology>
    </subcellularLocation>
</comment>
<keyword evidence="3 7" id="KW-0813">Transport</keyword>
<evidence type="ECO:0000313" key="11">
    <source>
        <dbReference type="EMBL" id="KAI8581241.1"/>
    </source>
</evidence>
<dbReference type="InterPro" id="IPR003663">
    <property type="entry name" value="Sugar/inositol_transpt"/>
</dbReference>
<protein>
    <recommendedName>
        <fullName evidence="10">Major facilitator superfamily (MFS) profile domain-containing protein</fullName>
    </recommendedName>
</protein>
<dbReference type="EMBL" id="MU620907">
    <property type="protein sequence ID" value="KAI8581241.1"/>
    <property type="molecule type" value="Genomic_DNA"/>
</dbReference>
<feature type="transmembrane region" description="Helical" evidence="9">
    <location>
        <begin position="199"/>
        <end position="218"/>
    </location>
</feature>
<proteinExistence type="inferred from homology"/>
<feature type="domain" description="Major facilitator superfamily (MFS) profile" evidence="10">
    <location>
        <begin position="74"/>
        <end position="529"/>
    </location>
</feature>
<feature type="transmembrane region" description="Helical" evidence="9">
    <location>
        <begin position="165"/>
        <end position="187"/>
    </location>
</feature>
<evidence type="ECO:0000256" key="3">
    <source>
        <dbReference type="ARBA" id="ARBA00022448"/>
    </source>
</evidence>
<dbReference type="GO" id="GO:0016020">
    <property type="term" value="C:membrane"/>
    <property type="evidence" value="ECO:0007669"/>
    <property type="project" value="UniProtKB-SubCell"/>
</dbReference>
<dbReference type="CDD" id="cd17356">
    <property type="entry name" value="MFS_HXT"/>
    <property type="match status" value="1"/>
</dbReference>
<evidence type="ECO:0000256" key="6">
    <source>
        <dbReference type="ARBA" id="ARBA00023136"/>
    </source>
</evidence>
<feature type="transmembrane region" description="Helical" evidence="9">
    <location>
        <begin position="141"/>
        <end position="159"/>
    </location>
</feature>
<evidence type="ECO:0000313" key="12">
    <source>
        <dbReference type="Proteomes" id="UP001206595"/>
    </source>
</evidence>
<dbReference type="InterPro" id="IPR036259">
    <property type="entry name" value="MFS_trans_sf"/>
</dbReference>
<feature type="transmembrane region" description="Helical" evidence="9">
    <location>
        <begin position="406"/>
        <end position="427"/>
    </location>
</feature>
<dbReference type="AlphaFoldDB" id="A0AAD5EC71"/>
<keyword evidence="5 9" id="KW-1133">Transmembrane helix</keyword>
<dbReference type="NCBIfam" id="TIGR00879">
    <property type="entry name" value="SP"/>
    <property type="match status" value="1"/>
</dbReference>
<sequence>MDTEAERSNSMGDERSNSVGDEKHTVQHTTVTEGSKLDDRAETSHIDHHKPTVEEMEGSGGLKGLLANPFVFATAVFASLGGLLFGYDQGVISGVLVMPHFMATFPLNPTEKGFVVAILELGCWAGAWFAGYFADKIGRKFTIVLGTVIFLLGASLQAGAQNISFLFGGRFVCGLSIGILSMVVPLYQSEISPPEIRGSLVALQQFAITVGILISFWIDYGTSTIDSDVQWRLPLALQLIIGLILGVGILFFPFSPRWLMSQNREEDALRVLSRLRRLPPDNPIVEEEWREIKATVEFDRQIEREKYPQHINNGAKGRFMIGLGGYRDLFRKGIFKRLWLGCALQFFQQFTGINAIIYYAPTIFQSIGLTGTAVPLLATGIVGVVNVVCTIPAVLFLDQFGRRKALLVGAFFMAISHIIIAIIVGLFENDWQAHTTAGWVAVAFVYFFIANFAYSWGPIGWVYPSEIFPLRIRAKAMSVTTSANWMCNFIIGLITPPMIASLRFGTYVFFAAFTVIMFFWVLFFVPETKGRSLEDMDQVFGDKSAVHDAELMDHIQAQVHEHDAPPTAAVKQERDDLE</sequence>
<name>A0AAD5EC71_UMBRA</name>
<dbReference type="FunFam" id="1.20.1250.20:FF:000026">
    <property type="entry name" value="MFS quinate transporter QutD"/>
    <property type="match status" value="1"/>
</dbReference>
<feature type="region of interest" description="Disordered" evidence="8">
    <location>
        <begin position="1"/>
        <end position="55"/>
    </location>
</feature>
<dbReference type="GO" id="GO:0005351">
    <property type="term" value="F:carbohydrate:proton symporter activity"/>
    <property type="evidence" value="ECO:0007669"/>
    <property type="project" value="TreeGrafter"/>
</dbReference>